<dbReference type="EMBL" id="AANZ01000014">
    <property type="protein sequence ID" value="EAQ79610.1"/>
    <property type="molecule type" value="Genomic_DNA"/>
</dbReference>
<dbReference type="HOGENOM" id="CLU_2367218_0_0_0"/>
<evidence type="ECO:0000313" key="1">
    <source>
        <dbReference type="EMBL" id="EAQ79610.1"/>
    </source>
</evidence>
<protein>
    <submittedName>
        <fullName evidence="1">Uncharacterized protein</fullName>
    </submittedName>
</protein>
<reference evidence="1 2" key="1">
    <citation type="submission" date="2006-02" db="EMBL/GenBank/DDBJ databases">
        <authorList>
            <person name="Amann R."/>
            <person name="Ferriera S."/>
            <person name="Johnson J."/>
            <person name="Kravitz S."/>
            <person name="Halpern A."/>
            <person name="Remington K."/>
            <person name="Beeson K."/>
            <person name="Tran B."/>
            <person name="Rogers Y.-H."/>
            <person name="Friedman R."/>
            <person name="Venter J.C."/>
        </authorList>
    </citation>
    <scope>NUCLEOTIDE SEQUENCE [LARGE SCALE GENOMIC DNA]</scope>
    <source>
        <strain evidence="1 2">DSM 3645</strain>
    </source>
</reference>
<sequence>MGMRQNDQMNMLWHDDIGPQIETVLLATDFDRVNQVLTSSGSAKQRQTAKAGKREKVGLSCVIEVSDCFAMGSFHACSISGEIHACNNFLSHLRP</sequence>
<evidence type="ECO:0000313" key="2">
    <source>
        <dbReference type="Proteomes" id="UP000004358"/>
    </source>
</evidence>
<dbReference type="Proteomes" id="UP000004358">
    <property type="component" value="Unassembled WGS sequence"/>
</dbReference>
<name>A3ZV44_9BACT</name>
<comment type="caution">
    <text evidence="1">The sequence shown here is derived from an EMBL/GenBank/DDBJ whole genome shotgun (WGS) entry which is preliminary data.</text>
</comment>
<accession>A3ZV44</accession>
<dbReference type="AlphaFoldDB" id="A3ZV44"/>
<gene>
    <name evidence="1" type="ORF">DSM3645_04003</name>
</gene>
<organism evidence="1 2">
    <name type="scientific">Blastopirellula marina DSM 3645</name>
    <dbReference type="NCBI Taxonomy" id="314230"/>
    <lineage>
        <taxon>Bacteria</taxon>
        <taxon>Pseudomonadati</taxon>
        <taxon>Planctomycetota</taxon>
        <taxon>Planctomycetia</taxon>
        <taxon>Pirellulales</taxon>
        <taxon>Pirellulaceae</taxon>
        <taxon>Blastopirellula</taxon>
    </lineage>
</organism>
<proteinExistence type="predicted"/>